<dbReference type="InterPro" id="IPR024079">
    <property type="entry name" value="MetalloPept_cat_dom_sf"/>
</dbReference>
<evidence type="ECO:0000259" key="8">
    <source>
        <dbReference type="SMART" id="SM01351"/>
    </source>
</evidence>
<evidence type="ECO:0000256" key="3">
    <source>
        <dbReference type="ARBA" id="ARBA00022670"/>
    </source>
</evidence>
<name>A0ABQ2K2G1_9NOCA</name>
<comment type="caution">
    <text evidence="9">The sequence shown here is derived from an EMBL/GenBank/DDBJ whole genome shotgun (WGS) entry which is preliminary data.</text>
</comment>
<dbReference type="EMBL" id="BMNE01000001">
    <property type="protein sequence ID" value="GGN65976.1"/>
    <property type="molecule type" value="Genomic_DNA"/>
</dbReference>
<dbReference type="InterPro" id="IPR050414">
    <property type="entry name" value="Fungal_M35_metalloproteases"/>
</dbReference>
<dbReference type="Gene3D" id="2.60.40.2970">
    <property type="match status" value="1"/>
</dbReference>
<comment type="cofactor">
    <cofactor evidence="1">
        <name>Zn(2+)</name>
        <dbReference type="ChEBI" id="CHEBI:29105"/>
    </cofactor>
</comment>
<organism evidence="9 10">
    <name type="scientific">Nocardia rhizosphaerihabitans</name>
    <dbReference type="NCBI Taxonomy" id="1691570"/>
    <lineage>
        <taxon>Bacteria</taxon>
        <taxon>Bacillati</taxon>
        <taxon>Actinomycetota</taxon>
        <taxon>Actinomycetes</taxon>
        <taxon>Mycobacteriales</taxon>
        <taxon>Nocardiaceae</taxon>
        <taxon>Nocardia</taxon>
    </lineage>
</organism>
<comment type="similarity">
    <text evidence="2">Belongs to the peptidase M35 family.</text>
</comment>
<dbReference type="SMART" id="SM01351">
    <property type="entry name" value="Aspzincin_M35"/>
    <property type="match status" value="1"/>
</dbReference>
<keyword evidence="7" id="KW-0482">Metalloprotease</keyword>
<keyword evidence="3" id="KW-0645">Protease</keyword>
<dbReference type="RefSeq" id="WP_189022511.1">
    <property type="nucleotide sequence ID" value="NZ_BMNE01000001.1"/>
</dbReference>
<protein>
    <recommendedName>
        <fullName evidence="8">Lysine-specific metallo-endopeptidase domain-containing protein</fullName>
    </recommendedName>
</protein>
<dbReference type="InterPro" id="IPR029463">
    <property type="entry name" value="Lys_MEP"/>
</dbReference>
<reference evidence="10" key="1">
    <citation type="journal article" date="2019" name="Int. J. Syst. Evol. Microbiol.">
        <title>The Global Catalogue of Microorganisms (GCM) 10K type strain sequencing project: providing services to taxonomists for standard genome sequencing and annotation.</title>
        <authorList>
            <consortium name="The Broad Institute Genomics Platform"/>
            <consortium name="The Broad Institute Genome Sequencing Center for Infectious Disease"/>
            <person name="Wu L."/>
            <person name="Ma J."/>
        </authorList>
    </citation>
    <scope>NUCLEOTIDE SEQUENCE [LARGE SCALE GENOMIC DNA]</scope>
    <source>
        <strain evidence="10">CGMCC 4.7329</strain>
    </source>
</reference>
<evidence type="ECO:0000256" key="4">
    <source>
        <dbReference type="ARBA" id="ARBA00022723"/>
    </source>
</evidence>
<keyword evidence="4" id="KW-0479">Metal-binding</keyword>
<dbReference type="PANTHER" id="PTHR37016">
    <property type="match status" value="1"/>
</dbReference>
<dbReference type="Gene3D" id="3.40.390.10">
    <property type="entry name" value="Collagenase (Catalytic Domain)"/>
    <property type="match status" value="1"/>
</dbReference>
<evidence type="ECO:0000256" key="7">
    <source>
        <dbReference type="ARBA" id="ARBA00023049"/>
    </source>
</evidence>
<feature type="domain" description="Lysine-specific metallo-endopeptidase" evidence="8">
    <location>
        <begin position="210"/>
        <end position="353"/>
    </location>
</feature>
<dbReference type="SUPFAM" id="SSF55486">
    <property type="entry name" value="Metalloproteases ('zincins'), catalytic domain"/>
    <property type="match status" value="1"/>
</dbReference>
<keyword evidence="5" id="KW-0378">Hydrolase</keyword>
<dbReference type="PANTHER" id="PTHR37016:SF3">
    <property type="entry name" value="NEUTRAL PROTEASE 2-RELATED"/>
    <property type="match status" value="1"/>
</dbReference>
<evidence type="ECO:0000256" key="6">
    <source>
        <dbReference type="ARBA" id="ARBA00022833"/>
    </source>
</evidence>
<sequence>MIDNQPFECSLQGRTSYRLGEPIVLTFAIRNAANHTYALLTWNTPLAGDPLNFLVLTRDGITVRYDGRHVQRGNPADSDYLALAPGQSRTADIDIARLYRIEEPGHYRATLATVLSDARAVDPGTERPARSLAEHAQHPLPAASVEFTVTPGDAPALTFGQQARTAEQQRAAEPGVRIFGPDFVGGTGVERGDVLTAHNAMIARAAAAVQQLTTTSVAVNQRYAQWFGTDGNLFGVLGPTRYQVITSHFTTYSTLPSAMFPITPTYDLTRQGCAPSYVAYTYDDSGTVWLCNQFFGRPLSGFDSKIGTLIHEWSHSRHYTEDYANGQTACKNLAANDPARAVFNGDNHGFFAESL</sequence>
<evidence type="ECO:0000256" key="2">
    <source>
        <dbReference type="ARBA" id="ARBA00010279"/>
    </source>
</evidence>
<evidence type="ECO:0000313" key="10">
    <source>
        <dbReference type="Proteomes" id="UP000658127"/>
    </source>
</evidence>
<accession>A0ABQ2K2G1</accession>
<evidence type="ECO:0000313" key="9">
    <source>
        <dbReference type="EMBL" id="GGN65976.1"/>
    </source>
</evidence>
<gene>
    <name evidence="9" type="ORF">GCM10011610_00410</name>
</gene>
<evidence type="ECO:0000256" key="5">
    <source>
        <dbReference type="ARBA" id="ARBA00022801"/>
    </source>
</evidence>
<keyword evidence="10" id="KW-1185">Reference proteome</keyword>
<proteinExistence type="inferred from homology"/>
<dbReference type="Pfam" id="PF14521">
    <property type="entry name" value="Aspzincin_M35"/>
    <property type="match status" value="1"/>
</dbReference>
<keyword evidence="6" id="KW-0862">Zinc</keyword>
<evidence type="ECO:0000256" key="1">
    <source>
        <dbReference type="ARBA" id="ARBA00001947"/>
    </source>
</evidence>
<dbReference type="Proteomes" id="UP000658127">
    <property type="component" value="Unassembled WGS sequence"/>
</dbReference>